<accession>A0A1B4V669</accession>
<feature type="active site" evidence="5">
    <location>
        <position position="19"/>
    </location>
</feature>
<feature type="active site" evidence="5">
    <location>
        <position position="37"/>
    </location>
</feature>
<dbReference type="Pfam" id="PF00708">
    <property type="entry name" value="Acylphosphatase"/>
    <property type="match status" value="1"/>
</dbReference>
<dbReference type="PANTHER" id="PTHR47268">
    <property type="entry name" value="ACYLPHOSPHATASE"/>
    <property type="match status" value="1"/>
</dbReference>
<dbReference type="InterPro" id="IPR017968">
    <property type="entry name" value="Acylphosphatase_CS"/>
</dbReference>
<dbReference type="RefSeq" id="WP_096461491.1">
    <property type="nucleotide sequence ID" value="NZ_AP014936.1"/>
</dbReference>
<evidence type="ECO:0000313" key="8">
    <source>
        <dbReference type="EMBL" id="BAU49036.1"/>
    </source>
</evidence>
<evidence type="ECO:0000256" key="1">
    <source>
        <dbReference type="ARBA" id="ARBA00005614"/>
    </source>
</evidence>
<proteinExistence type="inferred from homology"/>
<dbReference type="EMBL" id="AP014936">
    <property type="protein sequence ID" value="BAU49036.1"/>
    <property type="molecule type" value="Genomic_DNA"/>
</dbReference>
<keyword evidence="9" id="KW-1185">Reference proteome</keyword>
<dbReference type="InterPro" id="IPR036046">
    <property type="entry name" value="Acylphosphatase-like_dom_sf"/>
</dbReference>
<dbReference type="Proteomes" id="UP000218899">
    <property type="component" value="Chromosome"/>
</dbReference>
<dbReference type="PROSITE" id="PS51160">
    <property type="entry name" value="ACYLPHOSPHATASE_3"/>
    <property type="match status" value="1"/>
</dbReference>
<name>A0A1B4V669_9GAMM</name>
<dbReference type="EC" id="3.6.1.7" evidence="2 5"/>
<dbReference type="GO" id="GO:0003998">
    <property type="term" value="F:acylphosphatase activity"/>
    <property type="evidence" value="ECO:0007669"/>
    <property type="project" value="UniProtKB-EC"/>
</dbReference>
<dbReference type="PANTHER" id="PTHR47268:SF4">
    <property type="entry name" value="ACYLPHOSPHATASE"/>
    <property type="match status" value="1"/>
</dbReference>
<reference evidence="8 9" key="1">
    <citation type="submission" date="2015-08" db="EMBL/GenBank/DDBJ databases">
        <title>Complete genome sequence of Sulfurifustis variabilis.</title>
        <authorList>
            <person name="Miura A."/>
            <person name="Kojima H."/>
            <person name="Fukui M."/>
        </authorList>
    </citation>
    <scope>NUCLEOTIDE SEQUENCE [LARGE SCALE GENOMIC DNA]</scope>
    <source>
        <strain evidence="9">skN76</strain>
    </source>
</reference>
<evidence type="ECO:0000259" key="7">
    <source>
        <dbReference type="PROSITE" id="PS51160"/>
    </source>
</evidence>
<protein>
    <recommendedName>
        <fullName evidence="3 5">acylphosphatase</fullName>
        <ecNumber evidence="2 5">3.6.1.7</ecNumber>
    </recommendedName>
</protein>
<dbReference type="PROSITE" id="PS00151">
    <property type="entry name" value="ACYLPHOSPHATASE_2"/>
    <property type="match status" value="1"/>
</dbReference>
<dbReference type="InterPro" id="IPR020456">
    <property type="entry name" value="Acylphosphatase"/>
</dbReference>
<organism evidence="8 9">
    <name type="scientific">Sulfurifustis variabilis</name>
    <dbReference type="NCBI Taxonomy" id="1675686"/>
    <lineage>
        <taxon>Bacteria</taxon>
        <taxon>Pseudomonadati</taxon>
        <taxon>Pseudomonadota</taxon>
        <taxon>Gammaproteobacteria</taxon>
        <taxon>Acidiferrobacterales</taxon>
        <taxon>Acidiferrobacteraceae</taxon>
        <taxon>Sulfurifustis</taxon>
    </lineage>
</organism>
<keyword evidence="5" id="KW-0378">Hydrolase</keyword>
<evidence type="ECO:0000256" key="5">
    <source>
        <dbReference type="PROSITE-ProRule" id="PRU00520"/>
    </source>
</evidence>
<dbReference type="PRINTS" id="PR00112">
    <property type="entry name" value="ACYLPHPHTASE"/>
</dbReference>
<dbReference type="NCBIfam" id="NF011022">
    <property type="entry name" value="PRK14451.1"/>
    <property type="match status" value="1"/>
</dbReference>
<comment type="similarity">
    <text evidence="1 6">Belongs to the acylphosphatase family.</text>
</comment>
<dbReference type="InterPro" id="IPR001792">
    <property type="entry name" value="Acylphosphatase-like_dom"/>
</dbReference>
<evidence type="ECO:0000256" key="6">
    <source>
        <dbReference type="RuleBase" id="RU004168"/>
    </source>
</evidence>
<dbReference type="Gene3D" id="3.30.70.100">
    <property type="match status" value="1"/>
</dbReference>
<sequence>MKRGRHFYVSGRVQGVFYRATACDVARRLGLTGWVRNLPDGRVEALACGEAAALRAFEAWLWEGPAHARVEAVVASDVPEEDFKGFRVR</sequence>
<comment type="catalytic activity">
    <reaction evidence="4 5">
        <text>an acyl phosphate + H2O = a carboxylate + phosphate + H(+)</text>
        <dbReference type="Rhea" id="RHEA:14965"/>
        <dbReference type="ChEBI" id="CHEBI:15377"/>
        <dbReference type="ChEBI" id="CHEBI:15378"/>
        <dbReference type="ChEBI" id="CHEBI:29067"/>
        <dbReference type="ChEBI" id="CHEBI:43474"/>
        <dbReference type="ChEBI" id="CHEBI:59918"/>
        <dbReference type="EC" id="3.6.1.7"/>
    </reaction>
</comment>
<dbReference type="OrthoDB" id="5295388at2"/>
<gene>
    <name evidence="8" type="ORF">SVA_2488</name>
</gene>
<evidence type="ECO:0000256" key="3">
    <source>
        <dbReference type="ARBA" id="ARBA00015991"/>
    </source>
</evidence>
<dbReference type="KEGG" id="sva:SVA_2488"/>
<evidence type="ECO:0000313" key="9">
    <source>
        <dbReference type="Proteomes" id="UP000218899"/>
    </source>
</evidence>
<evidence type="ECO:0000256" key="4">
    <source>
        <dbReference type="ARBA" id="ARBA00047645"/>
    </source>
</evidence>
<dbReference type="SUPFAM" id="SSF54975">
    <property type="entry name" value="Acylphosphatase/BLUF domain-like"/>
    <property type="match status" value="1"/>
</dbReference>
<dbReference type="AlphaFoldDB" id="A0A1B4V669"/>
<evidence type="ECO:0000256" key="2">
    <source>
        <dbReference type="ARBA" id="ARBA00012150"/>
    </source>
</evidence>
<feature type="domain" description="Acylphosphatase-like" evidence="7">
    <location>
        <begin position="4"/>
        <end position="89"/>
    </location>
</feature>